<gene>
    <name evidence="1" type="ORF">ACFQLX_02450</name>
</gene>
<organism evidence="1 2">
    <name type="scientific">Streptomyces polyrhachis</name>
    <dbReference type="NCBI Taxonomy" id="1282885"/>
    <lineage>
        <taxon>Bacteria</taxon>
        <taxon>Bacillati</taxon>
        <taxon>Actinomycetota</taxon>
        <taxon>Actinomycetes</taxon>
        <taxon>Kitasatosporales</taxon>
        <taxon>Streptomycetaceae</taxon>
        <taxon>Streptomyces</taxon>
    </lineage>
</organism>
<reference evidence="2" key="1">
    <citation type="journal article" date="2019" name="Int. J. Syst. Evol. Microbiol.">
        <title>The Global Catalogue of Microorganisms (GCM) 10K type strain sequencing project: providing services to taxonomists for standard genome sequencing and annotation.</title>
        <authorList>
            <consortium name="The Broad Institute Genomics Platform"/>
            <consortium name="The Broad Institute Genome Sequencing Center for Infectious Disease"/>
            <person name="Wu L."/>
            <person name="Ma J."/>
        </authorList>
    </citation>
    <scope>NUCLEOTIDE SEQUENCE [LARGE SCALE GENOMIC DNA]</scope>
    <source>
        <strain evidence="2">CGMCC 1.13681</strain>
    </source>
</reference>
<evidence type="ECO:0000313" key="1">
    <source>
        <dbReference type="EMBL" id="MFC7217037.1"/>
    </source>
</evidence>
<dbReference type="Proteomes" id="UP001596413">
    <property type="component" value="Unassembled WGS sequence"/>
</dbReference>
<name>A0ABW2GB90_9ACTN</name>
<comment type="caution">
    <text evidence="1">The sequence shown here is derived from an EMBL/GenBank/DDBJ whole genome shotgun (WGS) entry which is preliminary data.</text>
</comment>
<proteinExistence type="predicted"/>
<accession>A0ABW2GB90</accession>
<sequence length="58" mass="6323">MNTQGTGPTRADVAVRLHSDPEVDGYRVALSVRFGEPLTIPAPVDIVLDTEALKDYVR</sequence>
<protein>
    <submittedName>
        <fullName evidence="1">Uncharacterized protein</fullName>
    </submittedName>
</protein>
<evidence type="ECO:0000313" key="2">
    <source>
        <dbReference type="Proteomes" id="UP001596413"/>
    </source>
</evidence>
<dbReference type="EMBL" id="JBHSZO010000003">
    <property type="protein sequence ID" value="MFC7217037.1"/>
    <property type="molecule type" value="Genomic_DNA"/>
</dbReference>
<keyword evidence="2" id="KW-1185">Reference proteome</keyword>